<organism evidence="2 3">
    <name type="scientific">Neoarthrinium moseri</name>
    <dbReference type="NCBI Taxonomy" id="1658444"/>
    <lineage>
        <taxon>Eukaryota</taxon>
        <taxon>Fungi</taxon>
        <taxon>Dikarya</taxon>
        <taxon>Ascomycota</taxon>
        <taxon>Pezizomycotina</taxon>
        <taxon>Sordariomycetes</taxon>
        <taxon>Xylariomycetidae</taxon>
        <taxon>Amphisphaeriales</taxon>
        <taxon>Apiosporaceae</taxon>
        <taxon>Neoarthrinium</taxon>
    </lineage>
</organism>
<evidence type="ECO:0000256" key="1">
    <source>
        <dbReference type="SAM" id="SignalP"/>
    </source>
</evidence>
<feature type="signal peptide" evidence="1">
    <location>
        <begin position="1"/>
        <end position="19"/>
    </location>
</feature>
<evidence type="ECO:0000313" key="2">
    <source>
        <dbReference type="EMBL" id="KAI1852124.1"/>
    </source>
</evidence>
<dbReference type="SUPFAM" id="SSF54593">
    <property type="entry name" value="Glyoxalase/Bleomycin resistance protein/Dihydroxybiphenyl dioxygenase"/>
    <property type="match status" value="1"/>
</dbReference>
<gene>
    <name evidence="2" type="ORF">JX265_013095</name>
</gene>
<dbReference type="AlphaFoldDB" id="A0A9P9W9L2"/>
<accession>A0A9P9W9L2</accession>
<sequence length="121" mass="13388">MASAIQFFIRLGFTAPTQAQLSEWDQYLCLSHPNGSDIHLRQLGTDEEGWLVPSKNSFGIYVYSEDVEALGVDFADEIIEAGKKPEVKEWGLLEFSVNGPDGCLVRVGWPADEIEKKKAAA</sequence>
<keyword evidence="3" id="KW-1185">Reference proteome</keyword>
<dbReference type="InterPro" id="IPR029068">
    <property type="entry name" value="Glyas_Bleomycin-R_OHBP_Dase"/>
</dbReference>
<comment type="caution">
    <text evidence="2">The sequence shown here is derived from an EMBL/GenBank/DDBJ whole genome shotgun (WGS) entry which is preliminary data.</text>
</comment>
<keyword evidence="1" id="KW-0732">Signal</keyword>
<evidence type="ECO:0000313" key="3">
    <source>
        <dbReference type="Proteomes" id="UP000829685"/>
    </source>
</evidence>
<dbReference type="EMBL" id="JAFIMR010000063">
    <property type="protein sequence ID" value="KAI1852124.1"/>
    <property type="molecule type" value="Genomic_DNA"/>
</dbReference>
<reference evidence="2" key="1">
    <citation type="submission" date="2021-03" db="EMBL/GenBank/DDBJ databases">
        <title>Revisited historic fungal species revealed as producer of novel bioactive compounds through whole genome sequencing and comparative genomics.</title>
        <authorList>
            <person name="Vignolle G.A."/>
            <person name="Hochenegger N."/>
            <person name="Mach R.L."/>
            <person name="Mach-Aigner A.R."/>
            <person name="Javad Rahimi M."/>
            <person name="Salim K.A."/>
            <person name="Chan C.M."/>
            <person name="Lim L.B.L."/>
            <person name="Cai F."/>
            <person name="Druzhinina I.S."/>
            <person name="U'Ren J.M."/>
            <person name="Derntl C."/>
        </authorList>
    </citation>
    <scope>NUCLEOTIDE SEQUENCE</scope>
    <source>
        <strain evidence="2">TUCIM 5799</strain>
    </source>
</reference>
<dbReference type="Gene3D" id="3.10.180.10">
    <property type="entry name" value="2,3-Dihydroxybiphenyl 1,2-Dioxygenase, domain 1"/>
    <property type="match status" value="1"/>
</dbReference>
<feature type="chain" id="PRO_5040252196" evidence="1">
    <location>
        <begin position="20"/>
        <end position="121"/>
    </location>
</feature>
<name>A0A9P9W9L2_9PEZI</name>
<protein>
    <submittedName>
        <fullName evidence="2">Uncharacterized protein</fullName>
    </submittedName>
</protein>
<proteinExistence type="predicted"/>
<dbReference type="Proteomes" id="UP000829685">
    <property type="component" value="Unassembled WGS sequence"/>
</dbReference>